<dbReference type="Proteomes" id="UP000231644">
    <property type="component" value="Unassembled WGS sequence"/>
</dbReference>
<dbReference type="CDD" id="cd03024">
    <property type="entry name" value="DsbA_FrnE"/>
    <property type="match status" value="1"/>
</dbReference>
<organism evidence="2 3">
    <name type="scientific">Pseudooceanicola nitratireducens</name>
    <dbReference type="NCBI Taxonomy" id="517719"/>
    <lineage>
        <taxon>Bacteria</taxon>
        <taxon>Pseudomonadati</taxon>
        <taxon>Pseudomonadota</taxon>
        <taxon>Alphaproteobacteria</taxon>
        <taxon>Rhodobacterales</taxon>
        <taxon>Paracoccaceae</taxon>
        <taxon>Pseudooceanicola</taxon>
    </lineage>
</organism>
<name>A0A1I1IXL1_9RHOB</name>
<dbReference type="Gene3D" id="3.40.30.10">
    <property type="entry name" value="Glutaredoxin"/>
    <property type="match status" value="1"/>
</dbReference>
<dbReference type="InterPro" id="IPR036249">
    <property type="entry name" value="Thioredoxin-like_sf"/>
</dbReference>
<keyword evidence="3" id="KW-1185">Reference proteome</keyword>
<dbReference type="PANTHER" id="PTHR13887">
    <property type="entry name" value="GLUTATHIONE S-TRANSFERASE KAPPA"/>
    <property type="match status" value="1"/>
</dbReference>
<dbReference type="GO" id="GO:0016491">
    <property type="term" value="F:oxidoreductase activity"/>
    <property type="evidence" value="ECO:0007669"/>
    <property type="project" value="InterPro"/>
</dbReference>
<evidence type="ECO:0000259" key="1">
    <source>
        <dbReference type="Pfam" id="PF01323"/>
    </source>
</evidence>
<dbReference type="PANTHER" id="PTHR13887:SF41">
    <property type="entry name" value="THIOREDOXIN SUPERFAMILY PROTEIN"/>
    <property type="match status" value="1"/>
</dbReference>
<protein>
    <submittedName>
        <fullName evidence="2">Predicted dithiol-disulfide isomerase, DsbA family</fullName>
    </submittedName>
</protein>
<dbReference type="InterPro" id="IPR001853">
    <property type="entry name" value="DSBA-like_thioredoxin_dom"/>
</dbReference>
<evidence type="ECO:0000313" key="3">
    <source>
        <dbReference type="Proteomes" id="UP000231644"/>
    </source>
</evidence>
<keyword evidence="2" id="KW-0413">Isomerase</keyword>
<dbReference type="SUPFAM" id="SSF52833">
    <property type="entry name" value="Thioredoxin-like"/>
    <property type="match status" value="1"/>
</dbReference>
<feature type="domain" description="DSBA-like thioredoxin" evidence="1">
    <location>
        <begin position="7"/>
        <end position="207"/>
    </location>
</feature>
<dbReference type="STRING" id="517719.SAMN05421762_0828"/>
<gene>
    <name evidence="2" type="ORF">SAMN05421762_0828</name>
</gene>
<reference evidence="2 3" key="1">
    <citation type="submission" date="2016-10" db="EMBL/GenBank/DDBJ databases">
        <authorList>
            <person name="de Groot N.N."/>
        </authorList>
    </citation>
    <scope>NUCLEOTIDE SEQUENCE [LARGE SCALE GENOMIC DNA]</scope>
    <source>
        <strain evidence="2 3">DSM 29619</strain>
    </source>
</reference>
<dbReference type="Pfam" id="PF01323">
    <property type="entry name" value="DSBA"/>
    <property type="match status" value="1"/>
</dbReference>
<sequence length="214" mass="23619">MTDPIRVDIVSDVVCPWCAIGYSQLKQASDQTGIAIEVHWHPFELNPDMGPEGENLRDHVKRKYGSSAADSAAARDRITAIGKEIGFDFAFAEDQRMWNTFRAHQLIDWAEGQGRAHDMKLALLTAYFAQGRNVDDLDVLVDVAEGIGLDADQARQALDSGSQADQVRGKQRFWTQQGITGVPAMVFLRQHLVTGAQGTENYARILQHLAAEAA</sequence>
<dbReference type="OrthoDB" id="9799122at2"/>
<accession>A0A1I1IXL1</accession>
<evidence type="ECO:0000313" key="2">
    <source>
        <dbReference type="EMBL" id="SFC41089.1"/>
    </source>
</evidence>
<dbReference type="GO" id="GO:0016853">
    <property type="term" value="F:isomerase activity"/>
    <property type="evidence" value="ECO:0007669"/>
    <property type="project" value="UniProtKB-KW"/>
</dbReference>
<dbReference type="AlphaFoldDB" id="A0A1I1IXL1"/>
<dbReference type="EMBL" id="FOLX01000001">
    <property type="protein sequence ID" value="SFC41089.1"/>
    <property type="molecule type" value="Genomic_DNA"/>
</dbReference>
<dbReference type="RefSeq" id="WP_093450712.1">
    <property type="nucleotide sequence ID" value="NZ_FNZG01000002.1"/>
</dbReference>
<proteinExistence type="predicted"/>